<keyword evidence="2" id="KW-1185">Reference proteome</keyword>
<name>I1Q6N1_ORYGL</name>
<proteinExistence type="predicted"/>
<dbReference type="Gramene" id="ORGLA06G0279400.1">
    <property type="protein sequence ID" value="ORGLA06G0279400.1"/>
    <property type="gene ID" value="ORGLA06G0279400"/>
</dbReference>
<dbReference type="EnsemblPlants" id="ORGLA06G0279400.1">
    <property type="protein sequence ID" value="ORGLA06G0279400.1"/>
    <property type="gene ID" value="ORGLA06G0279400"/>
</dbReference>
<dbReference type="PANTHER" id="PTHR11439:SF442">
    <property type="entry name" value="CYSTEINE-RICH RLK (RECEPTOR-LIKE PROTEIN KINASE) 8"/>
    <property type="match status" value="1"/>
</dbReference>
<reference evidence="1" key="1">
    <citation type="submission" date="2015-06" db="UniProtKB">
        <authorList>
            <consortium name="EnsemblPlants"/>
        </authorList>
    </citation>
    <scope>IDENTIFICATION</scope>
</reference>
<sequence length="92" mass="10341">AVDQKEYRSMIGSLLYLTASRPDIQLAVCLCACFQASPRASYRQVVKRIMRYLNHILEFGIWYSTSSSICLSGYSDADFAGCRIDRENTSGT</sequence>
<reference evidence="2" key="2">
    <citation type="submission" date="2018-04" db="EMBL/GenBank/DDBJ databases">
        <title>OglaRS2 (Oryza glaberrima Reference Sequence Version 2).</title>
        <authorList>
            <person name="Zhang J."/>
            <person name="Kudrna D."/>
            <person name="Lee S."/>
            <person name="Talag J."/>
            <person name="Rajasekar S."/>
            <person name="Wing R.A."/>
        </authorList>
    </citation>
    <scope>NUCLEOTIDE SEQUENCE [LARGE SCALE GENOMIC DNA]</scope>
    <source>
        <strain evidence="2">cv. IRGC 96717</strain>
    </source>
</reference>
<evidence type="ECO:0000313" key="2">
    <source>
        <dbReference type="Proteomes" id="UP000007306"/>
    </source>
</evidence>
<dbReference type="OMA" id="RIFEVQL"/>
<dbReference type="Proteomes" id="UP000007306">
    <property type="component" value="Unassembled WGS sequence"/>
</dbReference>
<dbReference type="HOGENOM" id="CLU_001650_8_3_1"/>
<evidence type="ECO:0008006" key="3">
    <source>
        <dbReference type="Google" id="ProtNLM"/>
    </source>
</evidence>
<dbReference type="STRING" id="4538.I1Q6N1"/>
<accession>I1Q6N1</accession>
<dbReference type="eggNOG" id="KOG0017">
    <property type="taxonomic scope" value="Eukaryota"/>
</dbReference>
<dbReference type="PANTHER" id="PTHR11439">
    <property type="entry name" value="GAG-POL-RELATED RETROTRANSPOSON"/>
    <property type="match status" value="1"/>
</dbReference>
<evidence type="ECO:0000313" key="1">
    <source>
        <dbReference type="EnsemblPlants" id="ORGLA06G0279400.1"/>
    </source>
</evidence>
<organism evidence="1 2">
    <name type="scientific">Oryza glaberrima</name>
    <name type="common">African rice</name>
    <dbReference type="NCBI Taxonomy" id="4538"/>
    <lineage>
        <taxon>Eukaryota</taxon>
        <taxon>Viridiplantae</taxon>
        <taxon>Streptophyta</taxon>
        <taxon>Embryophyta</taxon>
        <taxon>Tracheophyta</taxon>
        <taxon>Spermatophyta</taxon>
        <taxon>Magnoliopsida</taxon>
        <taxon>Liliopsida</taxon>
        <taxon>Poales</taxon>
        <taxon>Poaceae</taxon>
        <taxon>BOP clade</taxon>
        <taxon>Oryzoideae</taxon>
        <taxon>Oryzeae</taxon>
        <taxon>Oryzinae</taxon>
        <taxon>Oryza</taxon>
    </lineage>
</organism>
<dbReference type="AlphaFoldDB" id="I1Q6N1"/>
<protein>
    <recommendedName>
        <fullName evidence="3">Reverse transcriptase Ty1/copia-type domain-containing protein</fullName>
    </recommendedName>
</protein>